<dbReference type="AlphaFoldDB" id="A0A376E3E2"/>
<evidence type="ECO:0000256" key="1">
    <source>
        <dbReference type="SAM" id="SignalP"/>
    </source>
</evidence>
<evidence type="ECO:0000313" key="2">
    <source>
        <dbReference type="EMBL" id="STD01328.1"/>
    </source>
</evidence>
<protein>
    <submittedName>
        <fullName evidence="2">Uncharacterized protein</fullName>
    </submittedName>
</protein>
<keyword evidence="1" id="KW-0732">Signal</keyword>
<feature type="chain" id="PRO_5016721708" evidence="1">
    <location>
        <begin position="21"/>
        <end position="98"/>
    </location>
</feature>
<dbReference type="InterPro" id="IPR018899">
    <property type="entry name" value="Conjug_transposon_Tra0"/>
</dbReference>
<gene>
    <name evidence="2" type="ORF">NCTC13533_03103</name>
</gene>
<sequence length="98" mass="11318">MNRIFLTTALLFTISIQSFAQQMIPKQKGFEISYSVFPQSPERQNYALGAGVISYTKNGNYLFRLAEYSRKYYEYAHYDIPIDTFLFNGVTVSMCGEI</sequence>
<evidence type="ECO:0000313" key="3">
    <source>
        <dbReference type="Proteomes" id="UP000255224"/>
    </source>
</evidence>
<organism evidence="2 3">
    <name type="scientific">Chryseobacterium carnipullorum</name>
    <dbReference type="NCBI Taxonomy" id="1124835"/>
    <lineage>
        <taxon>Bacteria</taxon>
        <taxon>Pseudomonadati</taxon>
        <taxon>Bacteroidota</taxon>
        <taxon>Flavobacteriia</taxon>
        <taxon>Flavobacteriales</taxon>
        <taxon>Weeksellaceae</taxon>
        <taxon>Chryseobacterium group</taxon>
        <taxon>Chryseobacterium</taxon>
    </lineage>
</organism>
<dbReference type="Pfam" id="PF10626">
    <property type="entry name" value="TraO"/>
    <property type="match status" value="1"/>
</dbReference>
<reference evidence="2 3" key="1">
    <citation type="submission" date="2018-06" db="EMBL/GenBank/DDBJ databases">
        <authorList>
            <consortium name="Pathogen Informatics"/>
            <person name="Doyle S."/>
        </authorList>
    </citation>
    <scope>NUCLEOTIDE SEQUENCE [LARGE SCALE GENOMIC DNA]</scope>
    <source>
        <strain evidence="2 3">NCTC13533</strain>
    </source>
</reference>
<feature type="signal peptide" evidence="1">
    <location>
        <begin position="1"/>
        <end position="20"/>
    </location>
</feature>
<proteinExistence type="predicted"/>
<name>A0A376E3E2_CHRCU</name>
<dbReference type="Proteomes" id="UP000255224">
    <property type="component" value="Unassembled WGS sequence"/>
</dbReference>
<accession>A0A376E3E2</accession>
<dbReference type="EMBL" id="UFVQ01000003">
    <property type="protein sequence ID" value="STD01328.1"/>
    <property type="molecule type" value="Genomic_DNA"/>
</dbReference>